<evidence type="ECO:0000313" key="2">
    <source>
        <dbReference type="EMBL" id="GGN04569.1"/>
    </source>
</evidence>
<name>A0ABQ2IAY8_9PSEU</name>
<dbReference type="EMBL" id="BMNC01000006">
    <property type="protein sequence ID" value="GGN04569.1"/>
    <property type="molecule type" value="Genomic_DNA"/>
</dbReference>
<dbReference type="Proteomes" id="UP000597656">
    <property type="component" value="Unassembled WGS sequence"/>
</dbReference>
<dbReference type="Pfam" id="PF20613">
    <property type="entry name" value="HipA_2"/>
    <property type="match status" value="1"/>
</dbReference>
<organism evidence="2 3">
    <name type="scientific">Lentzea pudingi</name>
    <dbReference type="NCBI Taxonomy" id="1789439"/>
    <lineage>
        <taxon>Bacteria</taxon>
        <taxon>Bacillati</taxon>
        <taxon>Actinomycetota</taxon>
        <taxon>Actinomycetes</taxon>
        <taxon>Pseudonocardiales</taxon>
        <taxon>Pseudonocardiaceae</taxon>
        <taxon>Lentzea</taxon>
    </lineage>
</organism>
<proteinExistence type="predicted"/>
<sequence length="259" mass="29254">MNVAGSSLREVTATRYVTPFREGGSMPGLVEADDLGMYVVKFRGAGQGVKVLVAEIVVGELARRLGFRIPEIVLVRLDPELARAEPDQEVQELLRASGGLNLGLDYLPGSFDFNPVVRDPGTELATRLLWFDALVLNVDRSWRNPNMLLWHREPWLIDHGAALYFHYSWSEERPATKEYRYDSSDHAMLPNAGTLSEVDAELAAKVTPEVLDEVLALVPDEWLEGDPVELRQRYKDFFTYRLRNRGWVDSLEAARAARV</sequence>
<dbReference type="RefSeq" id="WP_189157180.1">
    <property type="nucleotide sequence ID" value="NZ_BMNC01000006.1"/>
</dbReference>
<evidence type="ECO:0000313" key="3">
    <source>
        <dbReference type="Proteomes" id="UP000597656"/>
    </source>
</evidence>
<dbReference type="InterPro" id="IPR046748">
    <property type="entry name" value="HipA_2"/>
</dbReference>
<keyword evidence="3" id="KW-1185">Reference proteome</keyword>
<reference evidence="3" key="1">
    <citation type="journal article" date="2019" name="Int. J. Syst. Evol. Microbiol.">
        <title>The Global Catalogue of Microorganisms (GCM) 10K type strain sequencing project: providing services to taxonomists for standard genome sequencing and annotation.</title>
        <authorList>
            <consortium name="The Broad Institute Genomics Platform"/>
            <consortium name="The Broad Institute Genome Sequencing Center for Infectious Disease"/>
            <person name="Wu L."/>
            <person name="Ma J."/>
        </authorList>
    </citation>
    <scope>NUCLEOTIDE SEQUENCE [LARGE SCALE GENOMIC DNA]</scope>
    <source>
        <strain evidence="3">CGMCC 4.7319</strain>
    </source>
</reference>
<comment type="caution">
    <text evidence="2">The sequence shown here is derived from an EMBL/GenBank/DDBJ whole genome shotgun (WGS) entry which is preliminary data.</text>
</comment>
<protein>
    <recommendedName>
        <fullName evidence="1">HipA-like kinase domain-containing protein</fullName>
    </recommendedName>
</protein>
<feature type="domain" description="HipA-like kinase" evidence="1">
    <location>
        <begin position="19"/>
        <end position="228"/>
    </location>
</feature>
<accession>A0ABQ2IAY8</accession>
<evidence type="ECO:0000259" key="1">
    <source>
        <dbReference type="Pfam" id="PF20613"/>
    </source>
</evidence>
<gene>
    <name evidence="2" type="ORF">GCM10011609_49860</name>
</gene>